<proteinExistence type="predicted"/>
<feature type="domain" description="WxL" evidence="1">
    <location>
        <begin position="718"/>
        <end position="858"/>
    </location>
</feature>
<protein>
    <recommendedName>
        <fullName evidence="1">WxL domain-containing protein</fullName>
    </recommendedName>
</protein>
<dbReference type="Proteomes" id="UP000288028">
    <property type="component" value="Unassembled WGS sequence"/>
</dbReference>
<organism evidence="2 3">
    <name type="scientific">Vagococcus carniphilus</name>
    <dbReference type="NCBI Taxonomy" id="218144"/>
    <lineage>
        <taxon>Bacteria</taxon>
        <taxon>Bacillati</taxon>
        <taxon>Bacillota</taxon>
        <taxon>Bacilli</taxon>
        <taxon>Lactobacillales</taxon>
        <taxon>Enterococcaceae</taxon>
        <taxon>Vagococcus</taxon>
    </lineage>
</organism>
<accession>A0A430B706</accession>
<evidence type="ECO:0000313" key="2">
    <source>
        <dbReference type="EMBL" id="RSU16089.1"/>
    </source>
</evidence>
<dbReference type="InterPro" id="IPR027994">
    <property type="entry name" value="WxL_dom"/>
</dbReference>
<sequence>MKGGYAMRKKIGHIVIAILASISFSTICFSETVEDNHNVKTSLVDEDIEQYQDFDPDNEWIEISTIERGAVDLGNNQKLAYLFGPEMYLSQNKDIPVNLGLPNIYFENDGANVFAYYQAQYTLQTSRASIVGDRPGNFRAIMPSMSGENTHYYKKTMLNGLPAYLVIIDDDVVNMRSSTIVYGMQSGFVRVNTRYTNIGGKTQENIVVGAAYDTMLNGNDDVPIKFLGKNKGLYIEVGEYKLEYRFNVPDGPTNWMGGEFLTPATFIKQQGSMDKGFNSMDSIGMENSNKNYGEIAADNIDTGISMKSQPLNLKVGQNFDMGYIVGIQKDDGDPVITLNENDQTFEGGDFEISGEWFDNKSDLVNLYYSVDDGKPIRFAENLSNINPGEAYEWKTTIPNLSKNNHKVKVYLISSNQEKSKERTVNLSYVIKPKLKETVFREDSELANQAYPGEKLKFKIELASINDVSATYNSLKFISPIDKYLENLSEFKLTTEDGRELKINSSEIKDKKLSLTTDERVPLSQKIILEFFANIKQETPVGTKINSLTQLEGTTDDGLSISKASSNSFETEIIPVKSKVEAKVHHEDGTLAESGILGEKLIFSGELKPNEMLREKEYEKMSVETILDENLEKVTDVKLTTKEGIEVGTGVYDKETKRVKAELTQPVSPQETLHFSFKANIKIEANIGSQLKFTVVFKDGVAGGISLEKSNSNEVTVKIKEGHLEFVTSPTHLSFGNNLSISSQKETYSVFSKDEDLQVQDNRAGKKNWRMTARLISDFKTTENEKLKETFLFKTKEVENPITTSAETVIVERNSEMSELVNLSQGWNAEEGLMISVPPGVAKSKEYQAKMQWNLQDVPENKN</sequence>
<keyword evidence="3" id="KW-1185">Reference proteome</keyword>
<reference evidence="2 3" key="1">
    <citation type="submission" date="2017-05" db="EMBL/GenBank/DDBJ databases">
        <title>Vagococcus spp. assemblies.</title>
        <authorList>
            <person name="Gulvik C.A."/>
        </authorList>
    </citation>
    <scope>NUCLEOTIDE SEQUENCE [LARGE SCALE GENOMIC DNA]</scope>
    <source>
        <strain evidence="2 3">SS1714</strain>
    </source>
</reference>
<gene>
    <name evidence="2" type="ORF">CBF28_03825</name>
</gene>
<evidence type="ECO:0000313" key="3">
    <source>
        <dbReference type="Proteomes" id="UP000288028"/>
    </source>
</evidence>
<dbReference type="Pfam" id="PF13731">
    <property type="entry name" value="WxL"/>
    <property type="match status" value="1"/>
</dbReference>
<evidence type="ECO:0000259" key="1">
    <source>
        <dbReference type="Pfam" id="PF13731"/>
    </source>
</evidence>
<dbReference type="AlphaFoldDB" id="A0A430B706"/>
<name>A0A430B706_9ENTE</name>
<dbReference type="OrthoDB" id="2193809at2"/>
<dbReference type="EMBL" id="NGKB01000003">
    <property type="protein sequence ID" value="RSU16089.1"/>
    <property type="molecule type" value="Genomic_DNA"/>
</dbReference>
<comment type="caution">
    <text evidence="2">The sequence shown here is derived from an EMBL/GenBank/DDBJ whole genome shotgun (WGS) entry which is preliminary data.</text>
</comment>